<protein>
    <submittedName>
        <fullName evidence="1">Transcriptional regulator</fullName>
    </submittedName>
</protein>
<dbReference type="AlphaFoldDB" id="A0A557SLD7"/>
<reference evidence="1 2" key="1">
    <citation type="submission" date="2019-07" db="EMBL/GenBank/DDBJ databases">
        <title>The pathways for chlorine oxyanion respiration interact through the shared metabolite chlorate.</title>
        <authorList>
            <person name="Barnum T.P."/>
            <person name="Cheng Y."/>
            <person name="Hill K.A."/>
            <person name="Lucas L.N."/>
            <person name="Carlson H.K."/>
            <person name="Coates J.D."/>
        </authorList>
    </citation>
    <scope>NUCLEOTIDE SEQUENCE [LARGE SCALE GENOMIC DNA]</scope>
    <source>
        <strain evidence="1 2">SFB-1</strain>
    </source>
</reference>
<dbReference type="InterPro" id="IPR002187">
    <property type="entry name" value="N-reg_PII"/>
</dbReference>
<dbReference type="InterPro" id="IPR015867">
    <property type="entry name" value="N-reg_PII/ATP_PRibTrfase_C"/>
</dbReference>
<sequence length="103" mass="11477">MSLANDHLRKLLTIVTEAAIESVLVRDLDRLGAHGYTITEARGKGNRGVRNAGWDASSNIRIEVVCNDDTAAAISAHLQAQYYDNYAMIMWVSEVEVLRPEKF</sequence>
<evidence type="ECO:0000313" key="1">
    <source>
        <dbReference type="EMBL" id="TVO78238.1"/>
    </source>
</evidence>
<dbReference type="GO" id="GO:0030234">
    <property type="term" value="F:enzyme regulator activity"/>
    <property type="evidence" value="ECO:0007669"/>
    <property type="project" value="InterPro"/>
</dbReference>
<organism evidence="1 2">
    <name type="scientific">Denitromonas halophila</name>
    <dbReference type="NCBI Taxonomy" id="1629404"/>
    <lineage>
        <taxon>Bacteria</taxon>
        <taxon>Pseudomonadati</taxon>
        <taxon>Pseudomonadota</taxon>
        <taxon>Betaproteobacteria</taxon>
        <taxon>Rhodocyclales</taxon>
        <taxon>Zoogloeaceae</taxon>
        <taxon>Denitromonas</taxon>
    </lineage>
</organism>
<evidence type="ECO:0000313" key="2">
    <source>
        <dbReference type="Proteomes" id="UP000318349"/>
    </source>
</evidence>
<dbReference type="GO" id="GO:0006808">
    <property type="term" value="P:regulation of nitrogen utilization"/>
    <property type="evidence" value="ECO:0007669"/>
    <property type="project" value="InterPro"/>
</dbReference>
<gene>
    <name evidence="1" type="ORF">FHP89_07100</name>
</gene>
<dbReference type="Pfam" id="PF00543">
    <property type="entry name" value="P-II"/>
    <property type="match status" value="1"/>
</dbReference>
<dbReference type="SUPFAM" id="SSF54913">
    <property type="entry name" value="GlnB-like"/>
    <property type="match status" value="1"/>
</dbReference>
<comment type="caution">
    <text evidence="1">The sequence shown here is derived from an EMBL/GenBank/DDBJ whole genome shotgun (WGS) entry which is preliminary data.</text>
</comment>
<dbReference type="Proteomes" id="UP000318349">
    <property type="component" value="Unassembled WGS sequence"/>
</dbReference>
<name>A0A557SLD7_9RHOO</name>
<dbReference type="EMBL" id="VMNI01000006">
    <property type="protein sequence ID" value="TVO78238.1"/>
    <property type="molecule type" value="Genomic_DNA"/>
</dbReference>
<dbReference type="InterPro" id="IPR011322">
    <property type="entry name" value="N-reg_PII-like_a/b"/>
</dbReference>
<proteinExistence type="predicted"/>
<dbReference type="Gene3D" id="3.30.70.120">
    <property type="match status" value="1"/>
</dbReference>
<accession>A0A557SLD7</accession>